<dbReference type="PANTHER" id="PTHR46518:SF2">
    <property type="match status" value="1"/>
</dbReference>
<dbReference type="InterPro" id="IPR049258">
    <property type="entry name" value="ODAD1_CC"/>
</dbReference>
<evidence type="ECO:0000256" key="1">
    <source>
        <dbReference type="ARBA" id="ARBA00023054"/>
    </source>
</evidence>
<feature type="coiled-coil region" evidence="2">
    <location>
        <begin position="142"/>
        <end position="218"/>
    </location>
</feature>
<evidence type="ECO:0000256" key="2">
    <source>
        <dbReference type="SAM" id="Coils"/>
    </source>
</evidence>
<evidence type="ECO:0000259" key="4">
    <source>
        <dbReference type="Pfam" id="PF21773"/>
    </source>
</evidence>
<dbReference type="EMBL" id="AUPL01000483">
    <property type="protein sequence ID" value="ESL11759.1"/>
    <property type="molecule type" value="Genomic_DNA"/>
</dbReference>
<feature type="region of interest" description="Disordered" evidence="3">
    <location>
        <begin position="615"/>
        <end position="634"/>
    </location>
</feature>
<feature type="region of interest" description="Disordered" evidence="3">
    <location>
        <begin position="558"/>
        <end position="581"/>
    </location>
</feature>
<evidence type="ECO:0000313" key="5">
    <source>
        <dbReference type="EMBL" id="ESL11759.1"/>
    </source>
</evidence>
<dbReference type="InterPro" id="IPR033192">
    <property type="entry name" value="ODAD3"/>
</dbReference>
<evidence type="ECO:0000256" key="3">
    <source>
        <dbReference type="SAM" id="MobiDB-lite"/>
    </source>
</evidence>
<dbReference type="GO" id="GO:0003341">
    <property type="term" value="P:cilium movement"/>
    <property type="evidence" value="ECO:0007669"/>
    <property type="project" value="InterPro"/>
</dbReference>
<proteinExistence type="predicted"/>
<comment type="caution">
    <text evidence="5">The sequence shown here is derived from an EMBL/GenBank/DDBJ whole genome shotgun (WGS) entry which is preliminary data.</text>
</comment>
<dbReference type="GO" id="GO:0035253">
    <property type="term" value="C:ciliary rootlet"/>
    <property type="evidence" value="ECO:0007669"/>
    <property type="project" value="TreeGrafter"/>
</dbReference>
<dbReference type="PANTHER" id="PTHR46518">
    <property type="entry name" value="COILED-COIL DOMAIN-CONTAINING PROTEIN 151"/>
    <property type="match status" value="1"/>
</dbReference>
<dbReference type="Pfam" id="PF21773">
    <property type="entry name" value="ODAD1_CC"/>
    <property type="match status" value="1"/>
</dbReference>
<dbReference type="GO" id="GO:0036064">
    <property type="term" value="C:ciliary basal body"/>
    <property type="evidence" value="ECO:0007669"/>
    <property type="project" value="TreeGrafter"/>
</dbReference>
<protein>
    <recommendedName>
        <fullName evidence="4">ODAD1 central coiled coil region domain-containing protein</fullName>
    </recommendedName>
</protein>
<gene>
    <name evidence="5" type="ORF">TRSC58_00483</name>
</gene>
<dbReference type="AlphaFoldDB" id="A0A061JA29"/>
<accession>A0A061JA29</accession>
<dbReference type="Proteomes" id="UP000031737">
    <property type="component" value="Unassembled WGS sequence"/>
</dbReference>
<keyword evidence="1 2" id="KW-0175">Coiled coil</keyword>
<dbReference type="OrthoDB" id="10255247at2759"/>
<evidence type="ECO:0000313" key="6">
    <source>
        <dbReference type="Proteomes" id="UP000031737"/>
    </source>
</evidence>
<reference evidence="5 6" key="1">
    <citation type="submission" date="2013-07" db="EMBL/GenBank/DDBJ databases">
        <authorList>
            <person name="Stoco P.H."/>
            <person name="Wagner G."/>
            <person name="Gerber A."/>
            <person name="Zaha A."/>
            <person name="Thompson C."/>
            <person name="Bartholomeu D.C."/>
            <person name="Luckemeyer D.D."/>
            <person name="Bahia D."/>
            <person name="Loreto E."/>
            <person name="Prestes E.B."/>
            <person name="Lima F.M."/>
            <person name="Rodrigues-Luiz G."/>
            <person name="Vallejo G.A."/>
            <person name="Filho J.F."/>
            <person name="Monteiro K.M."/>
            <person name="Tyler K.M."/>
            <person name="de Almeida L.G."/>
            <person name="Ortiz M.F."/>
            <person name="Siervo M.A."/>
            <person name="de Moraes M.H."/>
            <person name="Cunha O.L."/>
            <person name="Mendonca-Neto R."/>
            <person name="Silva R."/>
            <person name="Teixeira S.M."/>
            <person name="Murta S.M."/>
            <person name="Sincero T.C."/>
            <person name="Mendes T.A."/>
            <person name="Urmenyi T.P."/>
            <person name="Silva V.G."/>
            <person name="da Rocha W.D."/>
            <person name="Andersson B."/>
            <person name="Romanha A.J."/>
            <person name="Steindel M."/>
            <person name="de Vasconcelos A.T."/>
            <person name="Grisard E.C."/>
        </authorList>
    </citation>
    <scope>NUCLEOTIDE SEQUENCE [LARGE SCALE GENOMIC DNA]</scope>
    <source>
        <strain evidence="5 6">SC58</strain>
    </source>
</reference>
<name>A0A061JA29_TRYRA</name>
<feature type="coiled-coil region" evidence="2">
    <location>
        <begin position="326"/>
        <end position="353"/>
    </location>
</feature>
<dbReference type="VEuPathDB" id="TriTrypDB:TRSC58_00483"/>
<keyword evidence="6" id="KW-1185">Reference proteome</keyword>
<organism evidence="5 6">
    <name type="scientific">Trypanosoma rangeli SC58</name>
    <dbReference type="NCBI Taxonomy" id="429131"/>
    <lineage>
        <taxon>Eukaryota</taxon>
        <taxon>Discoba</taxon>
        <taxon>Euglenozoa</taxon>
        <taxon>Kinetoplastea</taxon>
        <taxon>Metakinetoplastina</taxon>
        <taxon>Trypanosomatida</taxon>
        <taxon>Trypanosomatidae</taxon>
        <taxon>Trypanosoma</taxon>
        <taxon>Herpetosoma</taxon>
    </lineage>
</organism>
<feature type="domain" description="ODAD1 central coiled coil region" evidence="4">
    <location>
        <begin position="127"/>
        <end position="355"/>
    </location>
</feature>
<sequence>MLDGDPVVLKKKQSVIDVGQRTQLDLVHGEIRRNKEVLTTLRLENAQLQLAVRQAVRGQRRVTSEEYFRREEEQLHNKLCVLKRSLNSVTGKKEELAREIARTIEETSFIMKEGGPTVDENSAVGQKIRALENRLDKCLIKHNEVNAIRRTYETLLERLQQEQSGFDTQLAAMEKTLQCKEKDLAELNSVASEATKGRDAAKAEVQRLQLHLTRERRAHKKDITERRAFVTSKREHLERHSRMLHEKIEKGEERRVRARLVLSNTQKKKSRLNAQKQLRPEELEQQMRQREQYNRLKELTMSSNVADVISKLKERRDANAQLLVTVREAESQDALLKNERKKLEEEWEKLQQQNGGASMALLQQQPGNAGIDDEVFAKGGSTEAGDVPLTRMVEQRARMRRRVLEEFDSHLSDRQIELEAAQQMQDSLGKMLLDVDAGVHHLAGKIAAGETGDNTAPVTASFSRSSITSALMPAPTSCTTRGEAVVELLRSCGLRLQSMLTEIREGEVEATTKLLARWHGAMPQSNIRVRLEPHAPHDDSHNVYDMSEDMNDVNGTGKASGSLEKDRHISEGGDTVFGGRKRIGVSSGRGAFDDFPENEIHDRHELKMMSIATVERERKKAKKQLQQSSKEENP</sequence>
<dbReference type="GO" id="GO:0036158">
    <property type="term" value="P:outer dynein arm assembly"/>
    <property type="evidence" value="ECO:0007669"/>
    <property type="project" value="InterPro"/>
</dbReference>
<dbReference type="GO" id="GO:0097542">
    <property type="term" value="C:ciliary tip"/>
    <property type="evidence" value="ECO:0007669"/>
    <property type="project" value="TreeGrafter"/>
</dbReference>